<keyword evidence="4 8" id="KW-0503">Monooxygenase</keyword>
<organism evidence="8 9">
    <name type="scientific">Roseococcus suduntuyensis</name>
    <dbReference type="NCBI Taxonomy" id="455361"/>
    <lineage>
        <taxon>Bacteria</taxon>
        <taxon>Pseudomonadati</taxon>
        <taxon>Pseudomonadota</taxon>
        <taxon>Alphaproteobacteria</taxon>
        <taxon>Acetobacterales</taxon>
        <taxon>Roseomonadaceae</taxon>
        <taxon>Roseococcus</taxon>
    </lineage>
</organism>
<dbReference type="SUPFAM" id="SSF51679">
    <property type="entry name" value="Bacterial luciferase-like"/>
    <property type="match status" value="1"/>
</dbReference>
<dbReference type="Pfam" id="PF00296">
    <property type="entry name" value="Bac_luciferase"/>
    <property type="match status" value="1"/>
</dbReference>
<evidence type="ECO:0000256" key="3">
    <source>
        <dbReference type="ARBA" id="ARBA00023002"/>
    </source>
</evidence>
<feature type="binding site" evidence="6">
    <location>
        <position position="227"/>
    </location>
    <ligand>
        <name>FMN</name>
        <dbReference type="ChEBI" id="CHEBI:58210"/>
    </ligand>
</feature>
<feature type="binding site" evidence="6">
    <location>
        <position position="152"/>
    </location>
    <ligand>
        <name>FMN</name>
        <dbReference type="ChEBI" id="CHEBI:58210"/>
    </ligand>
</feature>
<dbReference type="GO" id="GO:0004497">
    <property type="term" value="F:monooxygenase activity"/>
    <property type="evidence" value="ECO:0007669"/>
    <property type="project" value="UniProtKB-KW"/>
</dbReference>
<gene>
    <name evidence="8" type="ORF">GGQ83_003863</name>
</gene>
<dbReference type="PIRSF" id="PIRSF000337">
    <property type="entry name" value="NTA_MOA"/>
    <property type="match status" value="1"/>
</dbReference>
<evidence type="ECO:0000256" key="1">
    <source>
        <dbReference type="ARBA" id="ARBA00022630"/>
    </source>
</evidence>
<dbReference type="InterPro" id="IPR036661">
    <property type="entry name" value="Luciferase-like_sf"/>
</dbReference>
<dbReference type="AlphaFoldDB" id="A0A840AHA9"/>
<feature type="binding site" evidence="6">
    <location>
        <position position="56"/>
    </location>
    <ligand>
        <name>FMN</name>
        <dbReference type="ChEBI" id="CHEBI:58210"/>
    </ligand>
</feature>
<name>A0A840AHA9_9PROT</name>
<dbReference type="Proteomes" id="UP000553193">
    <property type="component" value="Unassembled WGS sequence"/>
</dbReference>
<reference evidence="8 9" key="1">
    <citation type="submission" date="2020-08" db="EMBL/GenBank/DDBJ databases">
        <title>Genomic Encyclopedia of Type Strains, Phase IV (KMG-IV): sequencing the most valuable type-strain genomes for metagenomic binning, comparative biology and taxonomic classification.</title>
        <authorList>
            <person name="Goeker M."/>
        </authorList>
    </citation>
    <scope>NUCLEOTIDE SEQUENCE [LARGE SCALE GENOMIC DNA]</scope>
    <source>
        <strain evidence="8 9">DSM 19979</strain>
    </source>
</reference>
<keyword evidence="1 6" id="KW-0285">Flavoprotein</keyword>
<dbReference type="InterPro" id="IPR051260">
    <property type="entry name" value="Diverse_substr_monoxygenases"/>
</dbReference>
<dbReference type="PANTHER" id="PTHR30011:SF16">
    <property type="entry name" value="C2H2 FINGER DOMAIN TRANSCRIPTION FACTOR (EUROFUNG)-RELATED"/>
    <property type="match status" value="1"/>
</dbReference>
<dbReference type="PANTHER" id="PTHR30011">
    <property type="entry name" value="ALKANESULFONATE MONOOXYGENASE-RELATED"/>
    <property type="match status" value="1"/>
</dbReference>
<feature type="binding site" evidence="6">
    <location>
        <position position="102"/>
    </location>
    <ligand>
        <name>FMN</name>
        <dbReference type="ChEBI" id="CHEBI:58210"/>
    </ligand>
</feature>
<dbReference type="NCBIfam" id="TIGR03860">
    <property type="entry name" value="FMN_nitrolo"/>
    <property type="match status" value="1"/>
</dbReference>
<evidence type="ECO:0000259" key="7">
    <source>
        <dbReference type="Pfam" id="PF00296"/>
    </source>
</evidence>
<evidence type="ECO:0000256" key="4">
    <source>
        <dbReference type="ARBA" id="ARBA00023033"/>
    </source>
</evidence>
<evidence type="ECO:0000256" key="5">
    <source>
        <dbReference type="ARBA" id="ARBA00033748"/>
    </source>
</evidence>
<dbReference type="RefSeq" id="WP_184386619.1">
    <property type="nucleotide sequence ID" value="NZ_JACIDJ010000010.1"/>
</dbReference>
<evidence type="ECO:0000313" key="8">
    <source>
        <dbReference type="EMBL" id="MBB3900387.1"/>
    </source>
</evidence>
<accession>A0A840AHA9</accession>
<sequence length="438" mass="48102">MTRPFHLGWFLQGSSVQAWGEPWTGAIGRDWMVPELFCDLARALERARFDYVLIEDSSYIGESYAGSREIYLQHGLSVPRQDPSVIATLMAAATKHIGIVPTLSTFAYPPYLLARLVASLDQVSSGRIGWNMVTGSSDYAAMNYGMDGMPPHDLRYDMADEYMAAVNALWDSWEPGAILADTASGVLVDHTKVHAPNFAGQWYKTRGPLNSGPCPQGRPVIAQAGGSPRGRRFAATHADTVVAQVKGAAGMKAYRDDVRAHAVAQGRNPDDVKILFLVTPTLGDTMEEAELRLRQRRARIAAQVPQMLAFFGKITNIDFGQMDLDTPVDQMELTTNGHQQSLDEFKRFAGKRSLREAMLAYRGNPGSVDLVGTPDAVASQMEEAMQEAGGDGFLLSMNDVSRRAVAEVADGLVPALQARGLVRREYAHPHFRDNLREF</sequence>
<comment type="similarity">
    <text evidence="5">Belongs to the NtaA/SnaA/DszA monooxygenase family.</text>
</comment>
<proteinExistence type="inferred from homology"/>
<feature type="binding site" evidence="6">
    <location>
        <position position="156"/>
    </location>
    <ligand>
        <name>FMN</name>
        <dbReference type="ChEBI" id="CHEBI:58210"/>
    </ligand>
</feature>
<keyword evidence="2 6" id="KW-0288">FMN</keyword>
<dbReference type="GO" id="GO:0016705">
    <property type="term" value="F:oxidoreductase activity, acting on paired donors, with incorporation or reduction of molecular oxygen"/>
    <property type="evidence" value="ECO:0007669"/>
    <property type="project" value="InterPro"/>
</dbReference>
<evidence type="ECO:0000256" key="2">
    <source>
        <dbReference type="ARBA" id="ARBA00022643"/>
    </source>
</evidence>
<evidence type="ECO:0000256" key="6">
    <source>
        <dbReference type="PIRSR" id="PIRSR000337-1"/>
    </source>
</evidence>
<protein>
    <submittedName>
        <fullName evidence="8">FMN-dependent oxidoreductase (Nitrilotriacetate monooxygenase family)</fullName>
    </submittedName>
</protein>
<dbReference type="InterPro" id="IPR016215">
    <property type="entry name" value="NTA_MOA"/>
</dbReference>
<keyword evidence="3" id="KW-0560">Oxidoreductase</keyword>
<dbReference type="InterPro" id="IPR011251">
    <property type="entry name" value="Luciferase-like_dom"/>
</dbReference>
<keyword evidence="9" id="KW-1185">Reference proteome</keyword>
<dbReference type="Gene3D" id="3.20.20.30">
    <property type="entry name" value="Luciferase-like domain"/>
    <property type="match status" value="1"/>
</dbReference>
<comment type="caution">
    <text evidence="8">The sequence shown here is derived from an EMBL/GenBank/DDBJ whole genome shotgun (WGS) entry which is preliminary data.</text>
</comment>
<evidence type="ECO:0000313" key="9">
    <source>
        <dbReference type="Proteomes" id="UP000553193"/>
    </source>
</evidence>
<feature type="domain" description="Luciferase-like" evidence="7">
    <location>
        <begin position="37"/>
        <end position="391"/>
    </location>
</feature>
<dbReference type="EMBL" id="JACIDJ010000010">
    <property type="protein sequence ID" value="MBB3900387.1"/>
    <property type="molecule type" value="Genomic_DNA"/>
</dbReference>